<dbReference type="PANTHER" id="PTHR30002">
    <property type="entry name" value="EPOXYQUEUOSINE REDUCTASE"/>
    <property type="match status" value="1"/>
</dbReference>
<keyword evidence="6" id="KW-0560">Oxidoreductase</keyword>
<dbReference type="InterPro" id="IPR013542">
    <property type="entry name" value="QueG_DUF1730"/>
</dbReference>
<evidence type="ECO:0000256" key="8">
    <source>
        <dbReference type="ARBA" id="ARBA00023014"/>
    </source>
</evidence>
<dbReference type="Pfam" id="PF13484">
    <property type="entry name" value="Fer4_16"/>
    <property type="match status" value="1"/>
</dbReference>
<keyword evidence="3" id="KW-0819">tRNA processing</keyword>
<feature type="domain" description="4Fe-4S ferredoxin-type" evidence="10">
    <location>
        <begin position="147"/>
        <end position="179"/>
    </location>
</feature>
<gene>
    <name evidence="11" type="primary">queG</name>
    <name evidence="11" type="ORF">EKPJFOCH_1161</name>
</gene>
<dbReference type="Proteomes" id="UP001055101">
    <property type="component" value="Unassembled WGS sequence"/>
</dbReference>
<evidence type="ECO:0000313" key="11">
    <source>
        <dbReference type="EMBL" id="GJE54682.1"/>
    </source>
</evidence>
<keyword evidence="7" id="KW-0408">Iron</keyword>
<feature type="compositionally biased region" description="Pro residues" evidence="9">
    <location>
        <begin position="366"/>
        <end position="383"/>
    </location>
</feature>
<name>A0ABQ4TKT8_9HYPH</name>
<keyword evidence="1" id="KW-0004">4Fe-4S</keyword>
<dbReference type="InterPro" id="IPR004453">
    <property type="entry name" value="QueG"/>
</dbReference>
<comment type="caution">
    <text evidence="11">The sequence shown here is derived from an EMBL/GenBank/DDBJ whole genome shotgun (WGS) entry which is preliminary data.</text>
</comment>
<dbReference type="Gene3D" id="3.30.70.20">
    <property type="match status" value="1"/>
</dbReference>
<keyword evidence="12" id="KW-1185">Reference proteome</keyword>
<keyword evidence="5" id="KW-0671">Queuosine biosynthesis</keyword>
<keyword evidence="2" id="KW-0963">Cytoplasm</keyword>
<evidence type="ECO:0000259" key="10">
    <source>
        <dbReference type="PROSITE" id="PS51379"/>
    </source>
</evidence>
<dbReference type="InterPro" id="IPR017896">
    <property type="entry name" value="4Fe4S_Fe-S-bd"/>
</dbReference>
<feature type="compositionally biased region" description="Low complexity" evidence="9">
    <location>
        <begin position="393"/>
        <end position="403"/>
    </location>
</feature>
<evidence type="ECO:0000256" key="5">
    <source>
        <dbReference type="ARBA" id="ARBA00022785"/>
    </source>
</evidence>
<evidence type="ECO:0000256" key="6">
    <source>
        <dbReference type="ARBA" id="ARBA00023002"/>
    </source>
</evidence>
<dbReference type="PROSITE" id="PS51379">
    <property type="entry name" value="4FE4S_FER_2"/>
    <property type="match status" value="1"/>
</dbReference>
<reference evidence="11" key="2">
    <citation type="submission" date="2021-08" db="EMBL/GenBank/DDBJ databases">
        <authorList>
            <person name="Tani A."/>
            <person name="Ola A."/>
            <person name="Ogura Y."/>
            <person name="Katsura K."/>
            <person name="Hayashi T."/>
        </authorList>
    </citation>
    <scope>NUCLEOTIDE SEQUENCE</scope>
    <source>
        <strain evidence="11">DSM 23674</strain>
    </source>
</reference>
<organism evidence="11 12">
    <name type="scientific">Methylobacterium thuringiense</name>
    <dbReference type="NCBI Taxonomy" id="1003091"/>
    <lineage>
        <taxon>Bacteria</taxon>
        <taxon>Pseudomonadati</taxon>
        <taxon>Pseudomonadota</taxon>
        <taxon>Alphaproteobacteria</taxon>
        <taxon>Hyphomicrobiales</taxon>
        <taxon>Methylobacteriaceae</taxon>
        <taxon>Methylobacterium</taxon>
    </lineage>
</organism>
<keyword evidence="8" id="KW-0411">Iron-sulfur</keyword>
<evidence type="ECO:0000256" key="2">
    <source>
        <dbReference type="ARBA" id="ARBA00022490"/>
    </source>
</evidence>
<proteinExistence type="predicted"/>
<evidence type="ECO:0000256" key="4">
    <source>
        <dbReference type="ARBA" id="ARBA00022723"/>
    </source>
</evidence>
<sequence length="403" mass="43034">MPGLAGRLAHWLAEGHHGEMAWMTERSDQRADPAALWGGVRSIVMLGLNAGPEHDPLDNLARKDRGSIAAYAQRRDYHEVIKGKLKEVGGLLSARSGHSAKVFVDTAPVMEKPLAEAAGLGWQGKHTVLVSREHGNWLLLGAIYTAAELEPDAPGRDSCGSCRRCLDICPTNAFPAPYRLDARRCISYLTIEHEGPIPHEFRESIGNRIFGCDDCLAVCPWNKFAVQAGEAKMAARADLASPALADLVRLDDTGFRAHFAGTPIKRTGRDRFLRNVLIAVGNSGDAALAEEAVRCLDDPAPVVRGAAVWACGRLLDGIRVRALYAEHAPGESDADVKQEWRALNPPPSAGEGGPCVSRGRERGAPSPAPSPPSPDPLRGPPSPAGERGKARRTTPAPTGTPTA</sequence>
<dbReference type="PROSITE" id="PS00198">
    <property type="entry name" value="4FE4S_FER_1"/>
    <property type="match status" value="1"/>
</dbReference>
<feature type="region of interest" description="Disordered" evidence="9">
    <location>
        <begin position="329"/>
        <end position="403"/>
    </location>
</feature>
<evidence type="ECO:0000256" key="7">
    <source>
        <dbReference type="ARBA" id="ARBA00023004"/>
    </source>
</evidence>
<protein>
    <submittedName>
        <fullName evidence="11">Epoxyqueuosine reductase</fullName>
    </submittedName>
</protein>
<reference evidence="11" key="1">
    <citation type="journal article" date="2021" name="Front. Microbiol.">
        <title>Comprehensive Comparative Genomics and Phenotyping of Methylobacterium Species.</title>
        <authorList>
            <person name="Alessa O."/>
            <person name="Ogura Y."/>
            <person name="Fujitani Y."/>
            <person name="Takami H."/>
            <person name="Hayashi T."/>
            <person name="Sahin N."/>
            <person name="Tani A."/>
        </authorList>
    </citation>
    <scope>NUCLEOTIDE SEQUENCE</scope>
    <source>
        <strain evidence="11">DSM 23674</strain>
    </source>
</reference>
<feature type="compositionally biased region" description="Basic and acidic residues" evidence="9">
    <location>
        <begin position="329"/>
        <end position="340"/>
    </location>
</feature>
<evidence type="ECO:0000313" key="12">
    <source>
        <dbReference type="Proteomes" id="UP001055101"/>
    </source>
</evidence>
<evidence type="ECO:0000256" key="9">
    <source>
        <dbReference type="SAM" id="MobiDB-lite"/>
    </source>
</evidence>
<dbReference type="InterPro" id="IPR017900">
    <property type="entry name" value="4Fe4S_Fe_S_CS"/>
</dbReference>
<dbReference type="EMBL" id="BPRA01000005">
    <property type="protein sequence ID" value="GJE54682.1"/>
    <property type="molecule type" value="Genomic_DNA"/>
</dbReference>
<evidence type="ECO:0000256" key="3">
    <source>
        <dbReference type="ARBA" id="ARBA00022694"/>
    </source>
</evidence>
<dbReference type="PANTHER" id="PTHR30002:SF4">
    <property type="entry name" value="EPOXYQUEUOSINE REDUCTASE"/>
    <property type="match status" value="1"/>
</dbReference>
<dbReference type="NCBIfam" id="TIGR00276">
    <property type="entry name" value="tRNA epoxyqueuosine(34) reductase QueG"/>
    <property type="match status" value="1"/>
</dbReference>
<keyword evidence="4" id="KW-0479">Metal-binding</keyword>
<dbReference type="Pfam" id="PF08331">
    <property type="entry name" value="QueG_DUF1730"/>
    <property type="match status" value="1"/>
</dbReference>
<evidence type="ECO:0000256" key="1">
    <source>
        <dbReference type="ARBA" id="ARBA00022485"/>
    </source>
</evidence>
<dbReference type="SUPFAM" id="SSF46548">
    <property type="entry name" value="alpha-helical ferredoxin"/>
    <property type="match status" value="1"/>
</dbReference>
<accession>A0ABQ4TKT8</accession>